<accession>A0A813IEQ7</accession>
<feature type="region of interest" description="Disordered" evidence="1">
    <location>
        <begin position="82"/>
        <end position="107"/>
    </location>
</feature>
<proteinExistence type="predicted"/>
<evidence type="ECO:0000313" key="3">
    <source>
        <dbReference type="Proteomes" id="UP000626109"/>
    </source>
</evidence>
<dbReference type="EMBL" id="CAJNNW010009943">
    <property type="protein sequence ID" value="CAE8651523.1"/>
    <property type="molecule type" value="Genomic_DNA"/>
</dbReference>
<name>A0A813IEQ7_POLGL</name>
<organism evidence="2 3">
    <name type="scientific">Polarella glacialis</name>
    <name type="common">Dinoflagellate</name>
    <dbReference type="NCBI Taxonomy" id="89957"/>
    <lineage>
        <taxon>Eukaryota</taxon>
        <taxon>Sar</taxon>
        <taxon>Alveolata</taxon>
        <taxon>Dinophyceae</taxon>
        <taxon>Suessiales</taxon>
        <taxon>Suessiaceae</taxon>
        <taxon>Polarella</taxon>
    </lineage>
</organism>
<comment type="caution">
    <text evidence="2">The sequence shown here is derived from an EMBL/GenBank/DDBJ whole genome shotgun (WGS) entry which is preliminary data.</text>
</comment>
<feature type="non-terminal residue" evidence="2">
    <location>
        <position position="1"/>
    </location>
</feature>
<evidence type="ECO:0000256" key="1">
    <source>
        <dbReference type="SAM" id="MobiDB-lite"/>
    </source>
</evidence>
<reference evidence="2" key="1">
    <citation type="submission" date="2021-02" db="EMBL/GenBank/DDBJ databases">
        <authorList>
            <person name="Dougan E. K."/>
            <person name="Rhodes N."/>
            <person name="Thang M."/>
            <person name="Chan C."/>
        </authorList>
    </citation>
    <scope>NUCLEOTIDE SEQUENCE</scope>
</reference>
<feature type="non-terminal residue" evidence="2">
    <location>
        <position position="107"/>
    </location>
</feature>
<dbReference type="AlphaFoldDB" id="A0A813IEQ7"/>
<gene>
    <name evidence="2" type="ORF">PGLA2088_LOCUS9090</name>
</gene>
<dbReference type="Proteomes" id="UP000626109">
    <property type="component" value="Unassembled WGS sequence"/>
</dbReference>
<protein>
    <submittedName>
        <fullName evidence="2">Uncharacterized protein</fullName>
    </submittedName>
</protein>
<evidence type="ECO:0000313" key="2">
    <source>
        <dbReference type="EMBL" id="CAE8651523.1"/>
    </source>
</evidence>
<sequence>VGVEVNAEHMMSTRAVVNGSKSKILFLDVDGVLHPYRGKPEFSPACMLQLRNGRPSWYSQQRGGLSLEPGPLRQLRQPIGCTPEGMRSSRGKLKQVCGVSDQPVRPG</sequence>